<evidence type="ECO:0000313" key="19">
    <source>
        <dbReference type="EMBL" id="ERL08802.1"/>
    </source>
</evidence>
<feature type="transmembrane region" description="Helical" evidence="18">
    <location>
        <begin position="44"/>
        <end position="67"/>
    </location>
</feature>
<feature type="transmembrane region" description="Helical" evidence="18">
    <location>
        <begin position="204"/>
        <end position="221"/>
    </location>
</feature>
<sequence>MARRRRTDTARLKGGEQAPTRTAYGERSARLIMGVPARIMMPRLVFLVTALALLAFGLLMVYSSSSITALSSAALGNDPTYYLKRQALFAGLGILGAAAIVAFGYHRLLGRLMRPLWGVTILLLAFVLLPFAGRDAYGATRWISLGPFSLQPSEFAKITVILVAVRLFDRFYVARDIDQRTFLRGVALGIAVPLVLIICQPDKGTVMVIALSLVVMAYIAGFPVRYLLLFLAVGIVVFLALSLKDDYSRARLMAMLDPWSDPYNNGYQLIQGFYAFGAGGLFGVGIGMSKQKYNYLPFAHNDFIFAVIGEECGVVGTVGMLAGFAVLLWAGYRIAINAPDLAGRLVAMGCSSILVIQMLLNVCGVIGIFPLSGKPIPFVSYGGSSIMSSIMIVGLVFSVSKESRMPLSEYDERRSAWSVTAAQGTPLGPTEGAGAPMPRSGRPVGRTGFRMYGGGEVASRVRPTKPANVRLGNARAPRIDLGPDAGDRLRGDDSKPHVRGTRGGKGS</sequence>
<dbReference type="GO" id="GO:0015648">
    <property type="term" value="F:lipid-linked peptidoglycan transporter activity"/>
    <property type="evidence" value="ECO:0007669"/>
    <property type="project" value="TreeGrafter"/>
</dbReference>
<dbReference type="GO" id="GO:0008360">
    <property type="term" value="P:regulation of cell shape"/>
    <property type="evidence" value="ECO:0007669"/>
    <property type="project" value="UniProtKB-KW"/>
</dbReference>
<name>U2V0D6_9ACTN</name>
<feature type="region of interest" description="Disordered" evidence="17">
    <location>
        <begin position="1"/>
        <end position="20"/>
    </location>
</feature>
<feature type="transmembrane region" description="Helical" evidence="18">
    <location>
        <begin position="87"/>
        <end position="105"/>
    </location>
</feature>
<evidence type="ECO:0000256" key="10">
    <source>
        <dbReference type="ARBA" id="ARBA00033270"/>
    </source>
</evidence>
<feature type="transmembrane region" description="Helical" evidence="18">
    <location>
        <begin position="226"/>
        <end position="243"/>
    </location>
</feature>
<dbReference type="GO" id="GO:0005886">
    <property type="term" value="C:plasma membrane"/>
    <property type="evidence" value="ECO:0007669"/>
    <property type="project" value="TreeGrafter"/>
</dbReference>
<dbReference type="EC" id="2.4.99.28" evidence="14"/>
<dbReference type="GO" id="GO:0009252">
    <property type="term" value="P:peptidoglycan biosynthetic process"/>
    <property type="evidence" value="ECO:0007669"/>
    <property type="project" value="UniProtKB-KW"/>
</dbReference>
<dbReference type="Pfam" id="PF01098">
    <property type="entry name" value="FTSW_RODA_SPOVE"/>
    <property type="match status" value="1"/>
</dbReference>
<keyword evidence="8 18" id="KW-0472">Membrane</keyword>
<evidence type="ECO:0000256" key="1">
    <source>
        <dbReference type="ARBA" id="ARBA00004141"/>
    </source>
</evidence>
<comment type="catalytic activity">
    <reaction evidence="15">
        <text>[GlcNAc-(1-&gt;4)-Mur2Ac(oyl-L-Ala-gamma-D-Glu-L-Lys-D-Ala-D-Ala)](n)-di-trans,octa-cis-undecaprenyl diphosphate + beta-D-GlcNAc-(1-&gt;4)-Mur2Ac(oyl-L-Ala-gamma-D-Glu-L-Lys-D-Ala-D-Ala)-di-trans,octa-cis-undecaprenyl diphosphate = [GlcNAc-(1-&gt;4)-Mur2Ac(oyl-L-Ala-gamma-D-Glu-L-Lys-D-Ala-D-Ala)](n+1)-di-trans,octa-cis-undecaprenyl diphosphate + di-trans,octa-cis-undecaprenyl diphosphate + H(+)</text>
        <dbReference type="Rhea" id="RHEA:23708"/>
        <dbReference type="Rhea" id="RHEA-COMP:9602"/>
        <dbReference type="Rhea" id="RHEA-COMP:9603"/>
        <dbReference type="ChEBI" id="CHEBI:15378"/>
        <dbReference type="ChEBI" id="CHEBI:58405"/>
        <dbReference type="ChEBI" id="CHEBI:60033"/>
        <dbReference type="ChEBI" id="CHEBI:78435"/>
        <dbReference type="EC" id="2.4.99.28"/>
    </reaction>
</comment>
<evidence type="ECO:0000256" key="4">
    <source>
        <dbReference type="ARBA" id="ARBA00022692"/>
    </source>
</evidence>
<proteinExistence type="inferred from homology"/>
<keyword evidence="20" id="KW-1185">Reference proteome</keyword>
<feature type="region of interest" description="Disordered" evidence="17">
    <location>
        <begin position="463"/>
        <end position="507"/>
    </location>
</feature>
<dbReference type="PANTHER" id="PTHR30474">
    <property type="entry name" value="CELL CYCLE PROTEIN"/>
    <property type="match status" value="1"/>
</dbReference>
<dbReference type="eggNOG" id="COG0772">
    <property type="taxonomic scope" value="Bacteria"/>
</dbReference>
<protein>
    <recommendedName>
        <fullName evidence="12">Probable peptidoglycan glycosyltransferase FtsW</fullName>
        <ecNumber evidence="14">2.4.99.28</ecNumber>
    </recommendedName>
    <alternativeName>
        <fullName evidence="13">Cell division protein FtsW</fullName>
    </alternativeName>
    <alternativeName>
        <fullName evidence="10">Cell wall polymerase</fullName>
    </alternativeName>
    <alternativeName>
        <fullName evidence="9">Peptidoglycan polymerase</fullName>
    </alternativeName>
</protein>
<keyword evidence="3" id="KW-0808">Transferase</keyword>
<evidence type="ECO:0000256" key="16">
    <source>
        <dbReference type="ARBA" id="ARBA00049966"/>
    </source>
</evidence>
<dbReference type="InterPro" id="IPR001182">
    <property type="entry name" value="FtsW/RodA"/>
</dbReference>
<feature type="transmembrane region" description="Helical" evidence="18">
    <location>
        <begin position="303"/>
        <end position="329"/>
    </location>
</feature>
<comment type="function">
    <text evidence="16">Peptidoglycan polymerase that is essential for cell division.</text>
</comment>
<dbReference type="GO" id="GO:0051301">
    <property type="term" value="P:cell division"/>
    <property type="evidence" value="ECO:0007669"/>
    <property type="project" value="UniProtKB-KW"/>
</dbReference>
<evidence type="ECO:0000256" key="9">
    <source>
        <dbReference type="ARBA" id="ARBA00032370"/>
    </source>
</evidence>
<dbReference type="GO" id="GO:0032153">
    <property type="term" value="C:cell division site"/>
    <property type="evidence" value="ECO:0007669"/>
    <property type="project" value="TreeGrafter"/>
</dbReference>
<dbReference type="PANTHER" id="PTHR30474:SF2">
    <property type="entry name" value="PEPTIDOGLYCAN GLYCOSYLTRANSFERASE FTSW-RELATED"/>
    <property type="match status" value="1"/>
</dbReference>
<feature type="compositionally biased region" description="Basic and acidic residues" evidence="17">
    <location>
        <begin position="485"/>
        <end position="496"/>
    </location>
</feature>
<keyword evidence="5" id="KW-0133">Cell shape</keyword>
<dbReference type="OrthoDB" id="9768187at2"/>
<comment type="subcellular location">
    <subcellularLocation>
        <location evidence="1">Membrane</location>
        <topology evidence="1">Multi-pass membrane protein</topology>
    </subcellularLocation>
</comment>
<evidence type="ECO:0000256" key="14">
    <source>
        <dbReference type="ARBA" id="ARBA00044770"/>
    </source>
</evidence>
<dbReference type="GO" id="GO:0008955">
    <property type="term" value="F:peptidoglycan glycosyltransferase activity"/>
    <property type="evidence" value="ECO:0007669"/>
    <property type="project" value="UniProtKB-EC"/>
</dbReference>
<dbReference type="EMBL" id="AWEZ01000043">
    <property type="protein sequence ID" value="ERL08802.1"/>
    <property type="molecule type" value="Genomic_DNA"/>
</dbReference>
<organism evidence="19 20">
    <name type="scientific">Olsenella profusa F0195</name>
    <dbReference type="NCBI Taxonomy" id="1125712"/>
    <lineage>
        <taxon>Bacteria</taxon>
        <taxon>Bacillati</taxon>
        <taxon>Actinomycetota</taxon>
        <taxon>Coriobacteriia</taxon>
        <taxon>Coriobacteriales</taxon>
        <taxon>Atopobiaceae</taxon>
        <taxon>Olsenella</taxon>
    </lineage>
</organism>
<dbReference type="PATRIC" id="fig|1125712.3.peg.1011"/>
<evidence type="ECO:0000256" key="3">
    <source>
        <dbReference type="ARBA" id="ARBA00022679"/>
    </source>
</evidence>
<feature type="transmembrane region" description="Helical" evidence="18">
    <location>
        <begin position="378"/>
        <end position="399"/>
    </location>
</feature>
<comment type="caution">
    <text evidence="19">The sequence shown here is derived from an EMBL/GenBank/DDBJ whole genome shotgun (WGS) entry which is preliminary data.</text>
</comment>
<keyword evidence="19" id="KW-0132">Cell division</keyword>
<evidence type="ECO:0000313" key="20">
    <source>
        <dbReference type="Proteomes" id="UP000016638"/>
    </source>
</evidence>
<reference evidence="19 20" key="1">
    <citation type="submission" date="2013-08" db="EMBL/GenBank/DDBJ databases">
        <authorList>
            <person name="Durkin A.S."/>
            <person name="Haft D.R."/>
            <person name="McCorrison J."/>
            <person name="Torralba M."/>
            <person name="Gillis M."/>
            <person name="Haft D.H."/>
            <person name="Methe B."/>
            <person name="Sutton G."/>
            <person name="Nelson K.E."/>
        </authorList>
    </citation>
    <scope>NUCLEOTIDE SEQUENCE [LARGE SCALE GENOMIC DNA]</scope>
    <source>
        <strain evidence="19 20">F0195</strain>
    </source>
</reference>
<keyword evidence="19" id="KW-0131">Cell cycle</keyword>
<evidence type="ECO:0000256" key="13">
    <source>
        <dbReference type="ARBA" id="ARBA00041418"/>
    </source>
</evidence>
<comment type="similarity">
    <text evidence="11">Belongs to the SEDS family. FtsW subfamily.</text>
</comment>
<keyword evidence="2" id="KW-0328">Glycosyltransferase</keyword>
<evidence type="ECO:0000256" key="18">
    <source>
        <dbReference type="SAM" id="Phobius"/>
    </source>
</evidence>
<evidence type="ECO:0000256" key="8">
    <source>
        <dbReference type="ARBA" id="ARBA00023136"/>
    </source>
</evidence>
<evidence type="ECO:0000256" key="7">
    <source>
        <dbReference type="ARBA" id="ARBA00022989"/>
    </source>
</evidence>
<evidence type="ECO:0000256" key="2">
    <source>
        <dbReference type="ARBA" id="ARBA00022676"/>
    </source>
</evidence>
<evidence type="ECO:0000256" key="12">
    <source>
        <dbReference type="ARBA" id="ARBA00041185"/>
    </source>
</evidence>
<accession>U2V0D6</accession>
<keyword evidence="7 18" id="KW-1133">Transmembrane helix</keyword>
<evidence type="ECO:0000256" key="6">
    <source>
        <dbReference type="ARBA" id="ARBA00022984"/>
    </source>
</evidence>
<evidence type="ECO:0000256" key="15">
    <source>
        <dbReference type="ARBA" id="ARBA00049902"/>
    </source>
</evidence>
<dbReference type="AlphaFoldDB" id="U2V0D6"/>
<feature type="region of interest" description="Disordered" evidence="17">
    <location>
        <begin position="420"/>
        <end position="440"/>
    </location>
</feature>
<evidence type="ECO:0000256" key="17">
    <source>
        <dbReference type="SAM" id="MobiDB-lite"/>
    </source>
</evidence>
<evidence type="ECO:0000256" key="11">
    <source>
        <dbReference type="ARBA" id="ARBA00038053"/>
    </source>
</evidence>
<feature type="compositionally biased region" description="Basic residues" evidence="17">
    <location>
        <begin position="497"/>
        <end position="507"/>
    </location>
</feature>
<feature type="transmembrane region" description="Helical" evidence="18">
    <location>
        <begin position="112"/>
        <end position="132"/>
    </location>
</feature>
<feature type="transmembrane region" description="Helical" evidence="18">
    <location>
        <begin position="341"/>
        <end position="372"/>
    </location>
</feature>
<gene>
    <name evidence="19" type="ORF">HMPREF1316_0385</name>
</gene>
<evidence type="ECO:0000256" key="5">
    <source>
        <dbReference type="ARBA" id="ARBA00022960"/>
    </source>
</evidence>
<keyword evidence="6" id="KW-0573">Peptidoglycan synthesis</keyword>
<dbReference type="Proteomes" id="UP000016638">
    <property type="component" value="Unassembled WGS sequence"/>
</dbReference>
<feature type="transmembrane region" description="Helical" evidence="18">
    <location>
        <begin position="181"/>
        <end position="198"/>
    </location>
</feature>
<dbReference type="STRING" id="1125712.HMPREF1316_0385"/>
<keyword evidence="4 18" id="KW-0812">Transmembrane</keyword>